<sequence>MLSLGQVITADKYPGLHRPSTQSPMHSLGMSTVPSVLAALADSICCRLHTPHPSPSMACLPTHSSSWVNMNSATPCQAILITRESHPPARPVEASPPSASPRSASLMPSSDGAIINRRPPFVPNSSGVRTPPDQLATLSAQLDPPLARISYANTLHSSRAPSKALSIHSSSSPPTGSPPPLHIIFSIGATLPPSSDYLPTLAPVNLSNTIHTTSLPPSCSIPSLSPRTTKQTNTSAVATVTLATIQQPSLGATAVLPSPSTAILPPSPADNKPLSLLTSTKALARHCQSRSNSTSRSKSHCSLRDPNDPPSLSMEFRDIIITATTTTSSPCSRSLSLLSPTQDHLAQHLAETSIPVCSDFNIAAIGSITIVDDTIESPEPQLAPKDSDEALQWDKECQVQ</sequence>
<dbReference type="Proteomes" id="UP000235388">
    <property type="component" value="Unassembled WGS sequence"/>
</dbReference>
<proteinExistence type="predicted"/>
<evidence type="ECO:0000313" key="3">
    <source>
        <dbReference type="Proteomes" id="UP000235388"/>
    </source>
</evidence>
<dbReference type="AlphaFoldDB" id="A0A2N5VSI1"/>
<accession>A0A2N5VSI1</accession>
<keyword evidence="3" id="KW-1185">Reference proteome</keyword>
<feature type="region of interest" description="Disordered" evidence="1">
    <location>
        <begin position="378"/>
        <end position="400"/>
    </location>
</feature>
<evidence type="ECO:0000313" key="2">
    <source>
        <dbReference type="EMBL" id="PLW52930.1"/>
    </source>
</evidence>
<feature type="region of interest" description="Disordered" evidence="1">
    <location>
        <begin position="288"/>
        <end position="310"/>
    </location>
</feature>
<feature type="compositionally biased region" description="Low complexity" evidence="1">
    <location>
        <begin position="91"/>
        <end position="110"/>
    </location>
</feature>
<reference evidence="2 3" key="1">
    <citation type="submission" date="2017-11" db="EMBL/GenBank/DDBJ databases">
        <title>De novo assembly and phasing of dikaryotic genomes from two isolates of Puccinia coronata f. sp. avenae, the causal agent of oat crown rust.</title>
        <authorList>
            <person name="Miller M.E."/>
            <person name="Zhang Y."/>
            <person name="Omidvar V."/>
            <person name="Sperschneider J."/>
            <person name="Schwessinger B."/>
            <person name="Raley C."/>
            <person name="Palmer J.M."/>
            <person name="Garnica D."/>
            <person name="Upadhyaya N."/>
            <person name="Rathjen J."/>
            <person name="Taylor J.M."/>
            <person name="Park R.F."/>
            <person name="Dodds P.N."/>
            <person name="Hirsch C.D."/>
            <person name="Kianian S.F."/>
            <person name="Figueroa M."/>
        </authorList>
    </citation>
    <scope>NUCLEOTIDE SEQUENCE [LARGE SCALE GENOMIC DNA]</scope>
    <source>
        <strain evidence="2">12NC29</strain>
    </source>
</reference>
<feature type="region of interest" description="Disordered" evidence="1">
    <location>
        <begin position="86"/>
        <end position="114"/>
    </location>
</feature>
<name>A0A2N5VSI1_9BASI</name>
<dbReference type="EMBL" id="PGCJ01000071">
    <property type="protein sequence ID" value="PLW52930.1"/>
    <property type="molecule type" value="Genomic_DNA"/>
</dbReference>
<protein>
    <submittedName>
        <fullName evidence="2">Uncharacterized protein</fullName>
    </submittedName>
</protein>
<feature type="compositionally biased region" description="Basic and acidic residues" evidence="1">
    <location>
        <begin position="385"/>
        <end position="400"/>
    </location>
</feature>
<evidence type="ECO:0000256" key="1">
    <source>
        <dbReference type="SAM" id="MobiDB-lite"/>
    </source>
</evidence>
<gene>
    <name evidence="2" type="ORF">PCANC_05771</name>
</gene>
<organism evidence="2 3">
    <name type="scientific">Puccinia coronata f. sp. avenae</name>
    <dbReference type="NCBI Taxonomy" id="200324"/>
    <lineage>
        <taxon>Eukaryota</taxon>
        <taxon>Fungi</taxon>
        <taxon>Dikarya</taxon>
        <taxon>Basidiomycota</taxon>
        <taxon>Pucciniomycotina</taxon>
        <taxon>Pucciniomycetes</taxon>
        <taxon>Pucciniales</taxon>
        <taxon>Pucciniaceae</taxon>
        <taxon>Puccinia</taxon>
    </lineage>
</organism>
<comment type="caution">
    <text evidence="2">The sequence shown here is derived from an EMBL/GenBank/DDBJ whole genome shotgun (WGS) entry which is preliminary data.</text>
</comment>